<dbReference type="SUPFAM" id="SSF51161">
    <property type="entry name" value="Trimeric LpxA-like enzymes"/>
    <property type="match status" value="1"/>
</dbReference>
<dbReference type="Gene3D" id="2.160.10.10">
    <property type="entry name" value="Hexapeptide repeat proteins"/>
    <property type="match status" value="1"/>
</dbReference>
<protein>
    <submittedName>
        <fullName evidence="1">Carbonic anhydrase</fullName>
        <ecNumber evidence="1">4.2.1.1</ecNumber>
    </submittedName>
</protein>
<dbReference type="PANTHER" id="PTHR43360">
    <property type="entry name" value="CARBON DIOXIDE CONCENTRATING MECHANISM PROTEIN CCMM"/>
    <property type="match status" value="1"/>
</dbReference>
<keyword evidence="2" id="KW-1185">Reference proteome</keyword>
<gene>
    <name evidence="1" type="primary">cam</name>
    <name evidence="1" type="ORF">NSPZN2_60026</name>
</gene>
<accession>A0ABM8S697</accession>
<proteinExistence type="predicted"/>
<evidence type="ECO:0000313" key="2">
    <source>
        <dbReference type="Proteomes" id="UP000675880"/>
    </source>
</evidence>
<keyword evidence="1" id="KW-0456">Lyase</keyword>
<dbReference type="InterPro" id="IPR011004">
    <property type="entry name" value="Trimer_LpxA-like_sf"/>
</dbReference>
<dbReference type="GO" id="GO:0004089">
    <property type="term" value="F:carbonate dehydratase activity"/>
    <property type="evidence" value="ECO:0007669"/>
    <property type="project" value="UniProtKB-EC"/>
</dbReference>
<dbReference type="InterPro" id="IPR052265">
    <property type="entry name" value="Gamma-CA"/>
</dbReference>
<evidence type="ECO:0000313" key="1">
    <source>
        <dbReference type="EMBL" id="CAE6791407.1"/>
    </source>
</evidence>
<dbReference type="PANTHER" id="PTHR43360:SF1">
    <property type="entry name" value="CARBOXYSOME ASSEMBLY PROTEIN CCMM"/>
    <property type="match status" value="1"/>
</dbReference>
<sequence length="228" mass="24574">MSHYLKLSLCLNVTLLGFLLTGYVGPSVKTTFMPEVEAPVIGKHTRIHPLGIVIGSVTLGERVFVAPAASVRGDEGRHIHIGNDSNVQDGVVVHGLETFEGDHELPENEVVVDEKAYSVYIGDRVSLAHQSQVHGPARVGNDTFVGMQALVFRAELGNRVVVEPGAKIIGVKIASGRYVPALSVVTTQDVADSLPLITDRYPYRNLNEGVVRVNVQLAEALQPQAIAR</sequence>
<comment type="caution">
    <text evidence="1">The sequence shown here is derived from an EMBL/GenBank/DDBJ whole genome shotgun (WGS) entry which is preliminary data.</text>
</comment>
<reference evidence="1 2" key="1">
    <citation type="submission" date="2021-02" db="EMBL/GenBank/DDBJ databases">
        <authorList>
            <person name="Han P."/>
        </authorList>
    </citation>
    <scope>NUCLEOTIDE SEQUENCE [LARGE SCALE GENOMIC DNA]</scope>
    <source>
        <strain evidence="1">Candidatus Nitrospira sp. ZN2</strain>
    </source>
</reference>
<organism evidence="1 2">
    <name type="scientific">Nitrospira defluvii</name>
    <dbReference type="NCBI Taxonomy" id="330214"/>
    <lineage>
        <taxon>Bacteria</taxon>
        <taxon>Pseudomonadati</taxon>
        <taxon>Nitrospirota</taxon>
        <taxon>Nitrospiria</taxon>
        <taxon>Nitrospirales</taxon>
        <taxon>Nitrospiraceae</taxon>
        <taxon>Nitrospira</taxon>
    </lineage>
</organism>
<dbReference type="EC" id="4.2.1.1" evidence="1"/>
<dbReference type="Proteomes" id="UP000675880">
    <property type="component" value="Unassembled WGS sequence"/>
</dbReference>
<dbReference type="RefSeq" id="WP_213043890.1">
    <property type="nucleotide sequence ID" value="NZ_CAJNBJ010000019.1"/>
</dbReference>
<dbReference type="EMBL" id="CAJNBJ010000019">
    <property type="protein sequence ID" value="CAE6791407.1"/>
    <property type="molecule type" value="Genomic_DNA"/>
</dbReference>
<name>A0ABM8S697_9BACT</name>